<protein>
    <submittedName>
        <fullName evidence="2">Phosphotransferase enzyme family protein</fullName>
    </submittedName>
</protein>
<organism evidence="2 3">
    <name type="scientific">Martelella mediterranea DSM 17316</name>
    <dbReference type="NCBI Taxonomy" id="1122214"/>
    <lineage>
        <taxon>Bacteria</taxon>
        <taxon>Pseudomonadati</taxon>
        <taxon>Pseudomonadota</taxon>
        <taxon>Alphaproteobacteria</taxon>
        <taxon>Hyphomicrobiales</taxon>
        <taxon>Aurantimonadaceae</taxon>
        <taxon>Martelella</taxon>
    </lineage>
</organism>
<dbReference type="InterPro" id="IPR011009">
    <property type="entry name" value="Kinase-like_dom_sf"/>
</dbReference>
<dbReference type="SUPFAM" id="SSF56112">
    <property type="entry name" value="Protein kinase-like (PK-like)"/>
    <property type="match status" value="1"/>
</dbReference>
<accession>A0A1U9Z7B1</accession>
<dbReference type="GO" id="GO:0016740">
    <property type="term" value="F:transferase activity"/>
    <property type="evidence" value="ECO:0007669"/>
    <property type="project" value="UniProtKB-KW"/>
</dbReference>
<dbReference type="EMBL" id="CP020330">
    <property type="protein sequence ID" value="AQZ53571.1"/>
    <property type="molecule type" value="Genomic_DNA"/>
</dbReference>
<dbReference type="eggNOG" id="COG0510">
    <property type="taxonomic scope" value="Bacteria"/>
</dbReference>
<dbReference type="Gene3D" id="3.90.1200.10">
    <property type="match status" value="1"/>
</dbReference>
<dbReference type="Proteomes" id="UP000191135">
    <property type="component" value="Chromosome"/>
</dbReference>
<dbReference type="KEGG" id="mmed:Mame_04278"/>
<evidence type="ECO:0000259" key="1">
    <source>
        <dbReference type="Pfam" id="PF01636"/>
    </source>
</evidence>
<dbReference type="RefSeq" id="WP_018064375.1">
    <property type="nucleotide sequence ID" value="NZ_AQWH01000007.1"/>
</dbReference>
<keyword evidence="2" id="KW-0808">Transferase</keyword>
<dbReference type="Pfam" id="PF01636">
    <property type="entry name" value="APH"/>
    <property type="match status" value="1"/>
</dbReference>
<dbReference type="STRING" id="1122214.Mame_04278"/>
<dbReference type="AlphaFoldDB" id="A0A1U9Z7B1"/>
<evidence type="ECO:0000313" key="2">
    <source>
        <dbReference type="EMBL" id="AQZ53571.1"/>
    </source>
</evidence>
<reference evidence="2 3" key="1">
    <citation type="submission" date="2017-03" db="EMBL/GenBank/DDBJ databases">
        <title>Foreign affairs: Plasmid Transfer between Roseobacters and Rhizobia.</title>
        <authorList>
            <person name="Bartling P."/>
            <person name="Bunk B."/>
            <person name="Overmann J."/>
            <person name="Brinkmann H."/>
            <person name="Petersen J."/>
        </authorList>
    </citation>
    <scope>NUCLEOTIDE SEQUENCE [LARGE SCALE GENOMIC DNA]</scope>
    <source>
        <strain evidence="2 3">MACL11</strain>
    </source>
</reference>
<name>A0A1U9Z7B1_9HYPH</name>
<proteinExistence type="predicted"/>
<keyword evidence="3" id="KW-1185">Reference proteome</keyword>
<gene>
    <name evidence="2" type="ORF">Mame_04278</name>
</gene>
<dbReference type="InterPro" id="IPR002575">
    <property type="entry name" value="Aminoglycoside_PTrfase"/>
</dbReference>
<sequence>MDEEEISLSGGRFTPGVVRLGYTVRRPLREGLAESLLTYLEIAGFSGAPRFRGRDDKCRAVLTYIEGSVPSELGHFEDAALAAAAGLLRRFHDATAGFPAVGEAAAEVVCHNDFSPTNAVFRDGLPYAVIDFDTLAPGTRLWDLGYSAFTWLDIGNDDYSGAEQLRRLAVFADGYGLAACPAEAILSHAVVRQNALAAKARAAGQSDIAEWAAVAAEWTARHMASKSMP</sequence>
<evidence type="ECO:0000313" key="3">
    <source>
        <dbReference type="Proteomes" id="UP000191135"/>
    </source>
</evidence>
<feature type="domain" description="Aminoglycoside phosphotransferase" evidence="1">
    <location>
        <begin position="105"/>
        <end position="171"/>
    </location>
</feature>
<dbReference type="OrthoDB" id="236897at2"/>